<accession>A0A8J5V0C7</accession>
<organism evidence="1 2">
    <name type="scientific">Zizania palustris</name>
    <name type="common">Northern wild rice</name>
    <dbReference type="NCBI Taxonomy" id="103762"/>
    <lineage>
        <taxon>Eukaryota</taxon>
        <taxon>Viridiplantae</taxon>
        <taxon>Streptophyta</taxon>
        <taxon>Embryophyta</taxon>
        <taxon>Tracheophyta</taxon>
        <taxon>Spermatophyta</taxon>
        <taxon>Magnoliopsida</taxon>
        <taxon>Liliopsida</taxon>
        <taxon>Poales</taxon>
        <taxon>Poaceae</taxon>
        <taxon>BOP clade</taxon>
        <taxon>Oryzoideae</taxon>
        <taxon>Oryzeae</taxon>
        <taxon>Zizaniinae</taxon>
        <taxon>Zizania</taxon>
    </lineage>
</organism>
<keyword evidence="2" id="KW-1185">Reference proteome</keyword>
<evidence type="ECO:0000313" key="2">
    <source>
        <dbReference type="Proteomes" id="UP000729402"/>
    </source>
</evidence>
<sequence>MSETKSEEPTVAVKLFVDKERCKVLFAESGYEFVDVLFSFLTLPLGTVVRLLGKHSQVGCLDEVYKSVEDLSADYFQTITCKTMLLEPFNAAEDLCSDQLKVKTDTNPRAVYVCKETNCCANSDCAVTFVRGSICKCGRVMEYIGEWPQDADYTAAPAGSNGVFVKGCFMFIITDDLQVAPASTSLMLSLFEKFRVRDPVFLEQINLQLNAEKISSLLKRSLTTNQALTALYFNVPCTNDDSSIYTLPENLHCKQEADVDNKPNNVKIKVLQTKNNLLLLYAEVGDDFIDLLFGLLSIPLGSIIRTYGKRSSTGCVDSIYSSIDGSTMGYMNPERLMFLQSPNVAPFYGSGASNMLQAKEEAPRQKLINRCFKCFKNDGFSCHARCEEVAPIFKLKPTVDRYINCKVWSASPNCNYRPFSAKLREVDPKLPRGGSHISVGFVKQGVQKFMVTDDLRVLPLSLTSTFQVVSESKIPSNDLVEREITLTEVQVMELLRAAVVTRNTLSSVLLPRRM</sequence>
<dbReference type="Proteomes" id="UP000729402">
    <property type="component" value="Unassembled WGS sequence"/>
</dbReference>
<comment type="caution">
    <text evidence="1">The sequence shown here is derived from an EMBL/GenBank/DDBJ whole genome shotgun (WGS) entry which is preliminary data.</text>
</comment>
<evidence type="ECO:0000313" key="1">
    <source>
        <dbReference type="EMBL" id="KAG8039961.1"/>
    </source>
</evidence>
<protein>
    <recommendedName>
        <fullName evidence="3">DUF674 family protein</fullName>
    </recommendedName>
</protein>
<dbReference type="Pfam" id="PF05056">
    <property type="entry name" value="DUF674"/>
    <property type="match status" value="1"/>
</dbReference>
<evidence type="ECO:0008006" key="3">
    <source>
        <dbReference type="Google" id="ProtNLM"/>
    </source>
</evidence>
<reference evidence="1" key="2">
    <citation type="submission" date="2021-02" db="EMBL/GenBank/DDBJ databases">
        <authorList>
            <person name="Kimball J.A."/>
            <person name="Haas M.W."/>
            <person name="Macchietto M."/>
            <person name="Kono T."/>
            <person name="Duquette J."/>
            <person name="Shao M."/>
        </authorList>
    </citation>
    <scope>NUCLEOTIDE SEQUENCE</scope>
    <source>
        <tissue evidence="1">Fresh leaf tissue</tissue>
    </source>
</reference>
<proteinExistence type="predicted"/>
<name>A0A8J5V0C7_ZIZPA</name>
<gene>
    <name evidence="1" type="ORF">GUJ93_ZPchr0028g29044</name>
</gene>
<dbReference type="PANTHER" id="PTHR33103">
    <property type="entry name" value="OS01G0153900 PROTEIN"/>
    <property type="match status" value="1"/>
</dbReference>
<dbReference type="PANTHER" id="PTHR33103:SF86">
    <property type="entry name" value="OS04G0594500 PROTEIN"/>
    <property type="match status" value="1"/>
</dbReference>
<dbReference type="EMBL" id="JAAALK010001848">
    <property type="protein sequence ID" value="KAG8039961.1"/>
    <property type="molecule type" value="Genomic_DNA"/>
</dbReference>
<dbReference type="OrthoDB" id="746543at2759"/>
<dbReference type="InterPro" id="IPR007750">
    <property type="entry name" value="DUF674"/>
</dbReference>
<dbReference type="AlphaFoldDB" id="A0A8J5V0C7"/>
<reference evidence="1" key="1">
    <citation type="journal article" date="2021" name="bioRxiv">
        <title>Whole Genome Assembly and Annotation of Northern Wild Rice, Zizania palustris L., Supports a Whole Genome Duplication in the Zizania Genus.</title>
        <authorList>
            <person name="Haas M."/>
            <person name="Kono T."/>
            <person name="Macchietto M."/>
            <person name="Millas R."/>
            <person name="McGilp L."/>
            <person name="Shao M."/>
            <person name="Duquette J."/>
            <person name="Hirsch C.N."/>
            <person name="Kimball J."/>
        </authorList>
    </citation>
    <scope>NUCLEOTIDE SEQUENCE</scope>
    <source>
        <tissue evidence="1">Fresh leaf tissue</tissue>
    </source>
</reference>